<comment type="caution">
    <text evidence="5">The sequence shown here is derived from an EMBL/GenBank/DDBJ whole genome shotgun (WGS) entry which is preliminary data.</text>
</comment>
<accession>A0A7V8NQL4</accession>
<organism evidence="5 6">
    <name type="scientific">Candidatus Acidiferrum panamense</name>
    <dbReference type="NCBI Taxonomy" id="2741543"/>
    <lineage>
        <taxon>Bacteria</taxon>
        <taxon>Pseudomonadati</taxon>
        <taxon>Acidobacteriota</taxon>
        <taxon>Terriglobia</taxon>
        <taxon>Candidatus Acidiferrales</taxon>
        <taxon>Candidatus Acidiferrum</taxon>
    </lineage>
</organism>
<dbReference type="InterPro" id="IPR050553">
    <property type="entry name" value="Thioredoxin_ResA/DsbE_sf"/>
</dbReference>
<dbReference type="GO" id="GO:0017004">
    <property type="term" value="P:cytochrome complex assembly"/>
    <property type="evidence" value="ECO:0007669"/>
    <property type="project" value="UniProtKB-KW"/>
</dbReference>
<evidence type="ECO:0000259" key="4">
    <source>
        <dbReference type="PROSITE" id="PS51352"/>
    </source>
</evidence>
<dbReference type="SUPFAM" id="SSF48452">
    <property type="entry name" value="TPR-like"/>
    <property type="match status" value="1"/>
</dbReference>
<evidence type="ECO:0000313" key="5">
    <source>
        <dbReference type="EMBL" id="MBA0085512.1"/>
    </source>
</evidence>
<dbReference type="CDD" id="cd02966">
    <property type="entry name" value="TlpA_like_family"/>
    <property type="match status" value="1"/>
</dbReference>
<keyword evidence="6" id="KW-1185">Reference proteome</keyword>
<evidence type="ECO:0000256" key="2">
    <source>
        <dbReference type="ARBA" id="ARBA00022748"/>
    </source>
</evidence>
<dbReference type="PANTHER" id="PTHR42852:SF17">
    <property type="entry name" value="THIOREDOXIN-LIKE PROTEIN HI_1115"/>
    <property type="match status" value="1"/>
</dbReference>
<dbReference type="EMBL" id="JACDQQ010001067">
    <property type="protein sequence ID" value="MBA0085512.1"/>
    <property type="molecule type" value="Genomic_DNA"/>
</dbReference>
<proteinExistence type="predicted"/>
<gene>
    <name evidence="5" type="ORF">HRJ53_10995</name>
</gene>
<dbReference type="GO" id="GO:0016491">
    <property type="term" value="F:oxidoreductase activity"/>
    <property type="evidence" value="ECO:0007669"/>
    <property type="project" value="InterPro"/>
</dbReference>
<dbReference type="PROSITE" id="PS51352">
    <property type="entry name" value="THIOREDOXIN_2"/>
    <property type="match status" value="1"/>
</dbReference>
<evidence type="ECO:0000256" key="1">
    <source>
        <dbReference type="ARBA" id="ARBA00004196"/>
    </source>
</evidence>
<name>A0A7V8NQL4_9BACT</name>
<dbReference type="GO" id="GO:0030313">
    <property type="term" value="C:cell envelope"/>
    <property type="evidence" value="ECO:0007669"/>
    <property type="project" value="UniProtKB-SubCell"/>
</dbReference>
<feature type="non-terminal residue" evidence="5">
    <location>
        <position position="1"/>
    </location>
</feature>
<comment type="subcellular location">
    <subcellularLocation>
        <location evidence="1">Cell envelope</location>
    </subcellularLocation>
</comment>
<dbReference type="SUPFAM" id="SSF52833">
    <property type="entry name" value="Thioredoxin-like"/>
    <property type="match status" value="1"/>
</dbReference>
<dbReference type="InterPro" id="IPR013740">
    <property type="entry name" value="Redoxin"/>
</dbReference>
<dbReference type="Pfam" id="PF08534">
    <property type="entry name" value="Redoxin"/>
    <property type="match status" value="1"/>
</dbReference>
<dbReference type="InterPro" id="IPR017937">
    <property type="entry name" value="Thioredoxin_CS"/>
</dbReference>
<keyword evidence="2" id="KW-0201">Cytochrome c-type biogenesis</keyword>
<feature type="domain" description="Thioredoxin" evidence="4">
    <location>
        <begin position="102"/>
        <end position="251"/>
    </location>
</feature>
<dbReference type="InterPro" id="IPR013766">
    <property type="entry name" value="Thioredoxin_domain"/>
</dbReference>
<sequence>RGDLYFRLRDYDSARKDLETSYEIFPTAGAAQRLGETAELQKDLNTAIQEYARAFALAEGKSGNVSREEIRRKIGNVWRLAHGSEDGLGEYLLNTYDSVTRPSLKKPAPNQSAKELSEFVVRKASNGSAYQLKSTKGRVVVLNFWATWCGPCHALEPLFARVAADFHDLPDAVFLSANCDEDETLVAPYLQKDRLATEVVFADGLNRLYSVDSFPTVIVIDREGKIAFRSNGFQADTFERDLAAAVRRALDKADTAKRGAP</sequence>
<keyword evidence="3" id="KW-0676">Redox-active center</keyword>
<evidence type="ECO:0000256" key="3">
    <source>
        <dbReference type="ARBA" id="ARBA00023284"/>
    </source>
</evidence>
<dbReference type="Gene3D" id="3.40.30.10">
    <property type="entry name" value="Glutaredoxin"/>
    <property type="match status" value="1"/>
</dbReference>
<dbReference type="AlphaFoldDB" id="A0A7V8NQL4"/>
<dbReference type="GO" id="GO:0006950">
    <property type="term" value="P:response to stress"/>
    <property type="evidence" value="ECO:0007669"/>
    <property type="project" value="UniProtKB-ARBA"/>
</dbReference>
<evidence type="ECO:0000313" key="6">
    <source>
        <dbReference type="Proteomes" id="UP000567293"/>
    </source>
</evidence>
<dbReference type="InterPro" id="IPR011990">
    <property type="entry name" value="TPR-like_helical_dom_sf"/>
</dbReference>
<reference evidence="5" key="1">
    <citation type="submission" date="2020-06" db="EMBL/GenBank/DDBJ databases">
        <title>Legume-microbial interactions unlock mineral nutrients during tropical forest succession.</title>
        <authorList>
            <person name="Epihov D.Z."/>
        </authorList>
    </citation>
    <scope>NUCLEOTIDE SEQUENCE [LARGE SCALE GENOMIC DNA]</scope>
    <source>
        <strain evidence="5">Pan2503</strain>
    </source>
</reference>
<protein>
    <submittedName>
        <fullName evidence="5">Redoxin family protein</fullName>
    </submittedName>
</protein>
<dbReference type="InterPro" id="IPR036249">
    <property type="entry name" value="Thioredoxin-like_sf"/>
</dbReference>
<dbReference type="PANTHER" id="PTHR42852">
    <property type="entry name" value="THIOL:DISULFIDE INTERCHANGE PROTEIN DSBE"/>
    <property type="match status" value="1"/>
</dbReference>
<dbReference type="Gene3D" id="1.25.40.10">
    <property type="entry name" value="Tetratricopeptide repeat domain"/>
    <property type="match status" value="1"/>
</dbReference>
<dbReference type="PROSITE" id="PS00194">
    <property type="entry name" value="THIOREDOXIN_1"/>
    <property type="match status" value="1"/>
</dbReference>
<dbReference type="Proteomes" id="UP000567293">
    <property type="component" value="Unassembled WGS sequence"/>
</dbReference>